<dbReference type="Gene3D" id="3.40.50.150">
    <property type="entry name" value="Vaccinia Virus protein VP39"/>
    <property type="match status" value="1"/>
</dbReference>
<evidence type="ECO:0000256" key="2">
    <source>
        <dbReference type="ARBA" id="ARBA00022679"/>
    </source>
</evidence>
<dbReference type="GO" id="GO:0000049">
    <property type="term" value="F:tRNA binding"/>
    <property type="evidence" value="ECO:0007669"/>
    <property type="project" value="TreeGrafter"/>
</dbReference>
<feature type="region of interest" description="Disordered" evidence="3">
    <location>
        <begin position="545"/>
        <end position="566"/>
    </location>
</feature>
<evidence type="ECO:0000256" key="3">
    <source>
        <dbReference type="SAM" id="MobiDB-lite"/>
    </source>
</evidence>
<evidence type="ECO:0000259" key="4">
    <source>
        <dbReference type="Pfam" id="PF08241"/>
    </source>
</evidence>
<keyword evidence="2" id="KW-0808">Transferase</keyword>
<dbReference type="PANTHER" id="PTHR13069">
    <property type="entry name" value="ALKYLATED DNA REPAIR PROTEIN ALKB HOMOLOG 8"/>
    <property type="match status" value="1"/>
</dbReference>
<evidence type="ECO:0000313" key="6">
    <source>
        <dbReference type="WBParaSite" id="PSAMB.scaffold899size38983.g9653.t1"/>
    </source>
</evidence>
<accession>A0A914XNG2</accession>
<feature type="compositionally biased region" description="Acidic residues" evidence="3">
    <location>
        <begin position="424"/>
        <end position="438"/>
    </location>
</feature>
<feature type="region of interest" description="Disordered" evidence="3">
    <location>
        <begin position="279"/>
        <end position="312"/>
    </location>
</feature>
<dbReference type="GO" id="GO:0008757">
    <property type="term" value="F:S-adenosylmethionine-dependent methyltransferase activity"/>
    <property type="evidence" value="ECO:0007669"/>
    <property type="project" value="InterPro"/>
</dbReference>
<dbReference type="InterPro" id="IPR051422">
    <property type="entry name" value="AlkB_tRNA_MeTrf/Diox"/>
</dbReference>
<dbReference type="WBParaSite" id="PSAMB.scaffold899size38983.g9653.t1">
    <property type="protein sequence ID" value="PSAMB.scaffold899size38983.g9653.t1"/>
    <property type="gene ID" value="PSAMB.scaffold899size38983.g9653"/>
</dbReference>
<keyword evidence="5" id="KW-1185">Reference proteome</keyword>
<dbReference type="GO" id="GO:0030488">
    <property type="term" value="P:tRNA methylation"/>
    <property type="evidence" value="ECO:0007669"/>
    <property type="project" value="TreeGrafter"/>
</dbReference>
<feature type="region of interest" description="Disordered" evidence="3">
    <location>
        <begin position="412"/>
        <end position="446"/>
    </location>
</feature>
<feature type="compositionally biased region" description="Basic and acidic residues" evidence="3">
    <location>
        <begin position="289"/>
        <end position="300"/>
    </location>
</feature>
<evidence type="ECO:0000313" key="5">
    <source>
        <dbReference type="Proteomes" id="UP000887566"/>
    </source>
</evidence>
<feature type="domain" description="Methyltransferase type 11" evidence="4">
    <location>
        <begin position="96"/>
        <end position="186"/>
    </location>
</feature>
<name>A0A914XNG2_9BILA</name>
<dbReference type="GO" id="GO:0005634">
    <property type="term" value="C:nucleus"/>
    <property type="evidence" value="ECO:0007669"/>
    <property type="project" value="TreeGrafter"/>
</dbReference>
<dbReference type="Pfam" id="PF08241">
    <property type="entry name" value="Methyltransf_11"/>
    <property type="match status" value="1"/>
</dbReference>
<dbReference type="GO" id="GO:0106335">
    <property type="term" value="F:tRNA (5-carboxymethyluridine(34)-5-O)-methyltransferase activity"/>
    <property type="evidence" value="ECO:0007669"/>
    <property type="project" value="TreeGrafter"/>
</dbReference>
<dbReference type="InterPro" id="IPR029063">
    <property type="entry name" value="SAM-dependent_MTases_sf"/>
</dbReference>
<protein>
    <submittedName>
        <fullName evidence="6">Methyltransferase type 11 domain-containing protein</fullName>
    </submittedName>
</protein>
<dbReference type="PANTHER" id="PTHR13069:SF37">
    <property type="entry name" value="FIRE DANCER"/>
    <property type="match status" value="1"/>
</dbReference>
<sequence>MSEVVTYDGHYWLPSLLKRALQWCRHTTVAAFARSQSNAHLLVMDADCQQASELERRYVRHVYDKIAPHFCDSRYKAWPKVKHFLNGLPKNSVVADIGCGNGKYSAVDERLFFVGCDVCSDLASLAREQAHKSDILLADNLALPYRDDSFDAIISIAVIHHFSTESRRLKAIREMARCVRPGSPLMIYVWAMEQDQRQFCAQDVLVPWHLHEQLPTKGESTSETAADAPQPVVRFHMNSTKEQRIIQGSVGIEPPQDTPKTWTQSFTTKLDRLWSSVSPKLPRHAPTAAEHDGIDRRPLDEIQPPTIVPPAIPEAFLDKDKGRSPSKYLSTDTLVSGLFRLSPSLGRKVSNYFRTPEQEIDQLATNFATQVIQQAIEEVMRIRKRDSLTFYRYYHVFKKAAGAAAVDGMTNQVETERQRTPPADCDDEQYEELEEEEATHDSDENERVVQVGDGLNNQNVVYQARPSCLICDQDEDEEGPATEAEKASNVHVSYEVGGEAVVESSGRPPMRLRPLTQQERWTMAALRWKKQKQLMAEIKRREESKMAAAASSANAGEGASKAQQADDGAVDATNLNLLSRAAAHRDRRYAVKVMRRCGSQIAKPKCYICKMILGGAKQLAEHLLAHVQTRYQCRKCGKMDGADNGLQLRRLKLCRTCFRTAKLDHHDPLIVVD</sequence>
<feature type="compositionally biased region" description="Low complexity" evidence="3">
    <location>
        <begin position="546"/>
        <end position="562"/>
    </location>
</feature>
<proteinExistence type="predicted"/>
<organism evidence="5 6">
    <name type="scientific">Plectus sambesii</name>
    <dbReference type="NCBI Taxonomy" id="2011161"/>
    <lineage>
        <taxon>Eukaryota</taxon>
        <taxon>Metazoa</taxon>
        <taxon>Ecdysozoa</taxon>
        <taxon>Nematoda</taxon>
        <taxon>Chromadorea</taxon>
        <taxon>Plectida</taxon>
        <taxon>Plectina</taxon>
        <taxon>Plectoidea</taxon>
        <taxon>Plectidae</taxon>
        <taxon>Plectus</taxon>
    </lineage>
</organism>
<dbReference type="AlphaFoldDB" id="A0A914XNG2"/>
<dbReference type="CDD" id="cd02440">
    <property type="entry name" value="AdoMet_MTases"/>
    <property type="match status" value="1"/>
</dbReference>
<dbReference type="SUPFAM" id="SSF53335">
    <property type="entry name" value="S-adenosyl-L-methionine-dependent methyltransferases"/>
    <property type="match status" value="1"/>
</dbReference>
<dbReference type="FunFam" id="3.40.50.150:FF:000195">
    <property type="entry name" value="Methyltransferase domain containing protein"/>
    <property type="match status" value="1"/>
</dbReference>
<evidence type="ECO:0000256" key="1">
    <source>
        <dbReference type="ARBA" id="ARBA00022603"/>
    </source>
</evidence>
<dbReference type="Proteomes" id="UP000887566">
    <property type="component" value="Unplaced"/>
</dbReference>
<dbReference type="GO" id="GO:0002098">
    <property type="term" value="P:tRNA wobble uridine modification"/>
    <property type="evidence" value="ECO:0007669"/>
    <property type="project" value="TreeGrafter"/>
</dbReference>
<reference evidence="6" key="1">
    <citation type="submission" date="2022-11" db="UniProtKB">
        <authorList>
            <consortium name="WormBaseParasite"/>
        </authorList>
    </citation>
    <scope>IDENTIFICATION</scope>
</reference>
<keyword evidence="1" id="KW-0489">Methyltransferase</keyword>
<dbReference type="GO" id="GO:0005737">
    <property type="term" value="C:cytoplasm"/>
    <property type="evidence" value="ECO:0007669"/>
    <property type="project" value="TreeGrafter"/>
</dbReference>
<dbReference type="InterPro" id="IPR013216">
    <property type="entry name" value="Methyltransf_11"/>
</dbReference>